<name>A0ABR0A487_9CRUS</name>
<comment type="caution">
    <text evidence="2">The sequence shown here is derived from an EMBL/GenBank/DDBJ whole genome shotgun (WGS) entry which is preliminary data.</text>
</comment>
<sequence length="93" mass="10361">MVMARIVGRCCLLALVAAIVMSCWTTSTASPVARTDAFGVFTWFVETRDFECLTIWLTGETKKSTSMASFQQYGPVQLSIILKDKSNEEKQNT</sequence>
<protein>
    <recommendedName>
        <fullName evidence="4">Secreted protein</fullName>
    </recommendedName>
</protein>
<organism evidence="2 3">
    <name type="scientific">Daphnia magna</name>
    <dbReference type="NCBI Taxonomy" id="35525"/>
    <lineage>
        <taxon>Eukaryota</taxon>
        <taxon>Metazoa</taxon>
        <taxon>Ecdysozoa</taxon>
        <taxon>Arthropoda</taxon>
        <taxon>Crustacea</taxon>
        <taxon>Branchiopoda</taxon>
        <taxon>Diplostraca</taxon>
        <taxon>Cladocera</taxon>
        <taxon>Anomopoda</taxon>
        <taxon>Daphniidae</taxon>
        <taxon>Daphnia</taxon>
    </lineage>
</organism>
<dbReference type="EMBL" id="JAOYFB010000036">
    <property type="protein sequence ID" value="KAK4019955.1"/>
    <property type="molecule type" value="Genomic_DNA"/>
</dbReference>
<evidence type="ECO:0008006" key="4">
    <source>
        <dbReference type="Google" id="ProtNLM"/>
    </source>
</evidence>
<dbReference type="Proteomes" id="UP001234178">
    <property type="component" value="Unassembled WGS sequence"/>
</dbReference>
<evidence type="ECO:0000313" key="2">
    <source>
        <dbReference type="EMBL" id="KAK4019955.1"/>
    </source>
</evidence>
<evidence type="ECO:0000256" key="1">
    <source>
        <dbReference type="SAM" id="SignalP"/>
    </source>
</evidence>
<feature type="chain" id="PRO_5047402816" description="Secreted protein" evidence="1">
    <location>
        <begin position="30"/>
        <end position="93"/>
    </location>
</feature>
<keyword evidence="1" id="KW-0732">Signal</keyword>
<keyword evidence="3" id="KW-1185">Reference proteome</keyword>
<dbReference type="PROSITE" id="PS51257">
    <property type="entry name" value="PROKAR_LIPOPROTEIN"/>
    <property type="match status" value="1"/>
</dbReference>
<gene>
    <name evidence="2" type="ORF">OUZ56_001953</name>
</gene>
<proteinExistence type="predicted"/>
<accession>A0ABR0A487</accession>
<feature type="signal peptide" evidence="1">
    <location>
        <begin position="1"/>
        <end position="29"/>
    </location>
</feature>
<reference evidence="2 3" key="1">
    <citation type="journal article" date="2023" name="Nucleic Acids Res.">
        <title>The hologenome of Daphnia magna reveals possible DNA methylation and microbiome-mediated evolution of the host genome.</title>
        <authorList>
            <person name="Chaturvedi A."/>
            <person name="Li X."/>
            <person name="Dhandapani V."/>
            <person name="Marshall H."/>
            <person name="Kissane S."/>
            <person name="Cuenca-Cambronero M."/>
            <person name="Asole G."/>
            <person name="Calvet F."/>
            <person name="Ruiz-Romero M."/>
            <person name="Marangio P."/>
            <person name="Guigo R."/>
            <person name="Rago D."/>
            <person name="Mirbahai L."/>
            <person name="Eastwood N."/>
            <person name="Colbourne J.K."/>
            <person name="Zhou J."/>
            <person name="Mallon E."/>
            <person name="Orsini L."/>
        </authorList>
    </citation>
    <scope>NUCLEOTIDE SEQUENCE [LARGE SCALE GENOMIC DNA]</scope>
    <source>
        <strain evidence="2">LRV0_1</strain>
    </source>
</reference>
<evidence type="ECO:0000313" key="3">
    <source>
        <dbReference type="Proteomes" id="UP001234178"/>
    </source>
</evidence>